<proteinExistence type="predicted"/>
<evidence type="ECO:0000313" key="2">
    <source>
        <dbReference type="EMBL" id="MDQ0349402.1"/>
    </source>
</evidence>
<name>A0ABU0DLT8_9HYPH</name>
<keyword evidence="3" id="KW-1185">Reference proteome</keyword>
<dbReference type="RefSeq" id="WP_307063068.1">
    <property type="nucleotide sequence ID" value="NZ_JAUSUH010000010.1"/>
</dbReference>
<sequence length="146" mass="15783">MDLKISAAMQAARIAVTAARTARDEARENERRTVARYTAGHTAIADVHAAEAEVATAEARLDDARRRYAEAREKSEPRFLDSLAPVARTLQDDLAAIAERLDTAIEPARQADAFATAHTLPTPRIVAQAKRVAVLAAELRSLANGQ</sequence>
<organism evidence="2 3">
    <name type="scientific">Ancylobacter vacuolatus</name>
    <dbReference type="NCBI Taxonomy" id="223389"/>
    <lineage>
        <taxon>Bacteria</taxon>
        <taxon>Pseudomonadati</taxon>
        <taxon>Pseudomonadota</taxon>
        <taxon>Alphaproteobacteria</taxon>
        <taxon>Hyphomicrobiales</taxon>
        <taxon>Xanthobacteraceae</taxon>
        <taxon>Ancylobacter</taxon>
    </lineage>
</organism>
<evidence type="ECO:0000313" key="3">
    <source>
        <dbReference type="Proteomes" id="UP001238467"/>
    </source>
</evidence>
<comment type="caution">
    <text evidence="2">The sequence shown here is derived from an EMBL/GenBank/DDBJ whole genome shotgun (WGS) entry which is preliminary data.</text>
</comment>
<protein>
    <submittedName>
        <fullName evidence="2">Sirohydrochlorin ferrochelatase</fullName>
    </submittedName>
</protein>
<evidence type="ECO:0000256" key="1">
    <source>
        <dbReference type="SAM" id="Coils"/>
    </source>
</evidence>
<accession>A0ABU0DLT8</accession>
<dbReference type="Proteomes" id="UP001238467">
    <property type="component" value="Unassembled WGS sequence"/>
</dbReference>
<feature type="coiled-coil region" evidence="1">
    <location>
        <begin position="47"/>
        <end position="74"/>
    </location>
</feature>
<gene>
    <name evidence="2" type="ORF">J2S76_003847</name>
</gene>
<reference evidence="2 3" key="1">
    <citation type="submission" date="2023-07" db="EMBL/GenBank/DDBJ databases">
        <title>Genomic Encyclopedia of Type Strains, Phase IV (KMG-IV): sequencing the most valuable type-strain genomes for metagenomic binning, comparative biology and taxonomic classification.</title>
        <authorList>
            <person name="Goeker M."/>
        </authorList>
    </citation>
    <scope>NUCLEOTIDE SEQUENCE [LARGE SCALE GENOMIC DNA]</scope>
    <source>
        <strain evidence="2 3">DSM 1277</strain>
    </source>
</reference>
<dbReference type="EMBL" id="JAUSUH010000010">
    <property type="protein sequence ID" value="MDQ0349402.1"/>
    <property type="molecule type" value="Genomic_DNA"/>
</dbReference>
<dbReference type="SUPFAM" id="SSF56954">
    <property type="entry name" value="Outer membrane efflux proteins (OEP)"/>
    <property type="match status" value="1"/>
</dbReference>
<keyword evidence="1" id="KW-0175">Coiled coil</keyword>
<dbReference type="Gene3D" id="1.20.1600.10">
    <property type="entry name" value="Outer membrane efflux proteins (OEP)"/>
    <property type="match status" value="1"/>
</dbReference>